<proteinExistence type="predicted"/>
<evidence type="ECO:0000313" key="2">
    <source>
        <dbReference type="EMBL" id="KDB51189.1"/>
    </source>
</evidence>
<comment type="caution">
    <text evidence="2">The sequence shown here is derived from an EMBL/GenBank/DDBJ whole genome shotgun (WGS) entry which is preliminary data.</text>
</comment>
<evidence type="ECO:0000256" key="1">
    <source>
        <dbReference type="SAM" id="Coils"/>
    </source>
</evidence>
<organism evidence="2 3">
    <name type="scientific">Sphaerotilus natans subsp. natans DSM 6575</name>
    <dbReference type="NCBI Taxonomy" id="1286631"/>
    <lineage>
        <taxon>Bacteria</taxon>
        <taxon>Pseudomonadati</taxon>
        <taxon>Pseudomonadota</taxon>
        <taxon>Betaproteobacteria</taxon>
        <taxon>Burkholderiales</taxon>
        <taxon>Sphaerotilaceae</taxon>
        <taxon>Sphaerotilus</taxon>
    </lineage>
</organism>
<feature type="coiled-coil region" evidence="1">
    <location>
        <begin position="29"/>
        <end position="110"/>
    </location>
</feature>
<sequence>MPDKLRLIATTAALLVSGWIGHGIGSSDGQAAEHRAARLETQMRDSEARHRQAQIALAEELRSREAAFEVRLRELQTSFDEQKVEMIEALDDSQTQLADLAQRRRDTDAELLRVRKALAAAGGGSPGRLRDELRERELQLVLLQGQLRQNAAGMSCLSAPVPPEALRTLNRVAGNGARGR</sequence>
<keyword evidence="3" id="KW-1185">Reference proteome</keyword>
<dbReference type="Proteomes" id="UP000026714">
    <property type="component" value="Unassembled WGS sequence"/>
</dbReference>
<dbReference type="AlphaFoldDB" id="A0A059KIY8"/>
<dbReference type="RefSeq" id="WP_037484079.1">
    <property type="nucleotide sequence ID" value="NZ_AZRA01000097.1"/>
</dbReference>
<keyword evidence="1" id="KW-0175">Coiled coil</keyword>
<evidence type="ECO:0000313" key="3">
    <source>
        <dbReference type="Proteomes" id="UP000026714"/>
    </source>
</evidence>
<dbReference type="STRING" id="34103.SAMN05421778_10160"/>
<name>A0A059KIY8_9BURK</name>
<protein>
    <submittedName>
        <fullName evidence="2">Uncharacterized protein</fullName>
    </submittedName>
</protein>
<dbReference type="eggNOG" id="ENOG502ZJC2">
    <property type="taxonomic scope" value="Bacteria"/>
</dbReference>
<reference evidence="2 3" key="1">
    <citation type="journal article" date="2014" name="FEMS Microbiol. Ecol.">
        <title>Sphaerotilus natans encrusted with nanoball-shaped Fe(III) oxide minerals formed by nitrate-reducing mixotrophic Fe(II) oxidation.</title>
        <authorList>
            <person name="Park S."/>
            <person name="Kim D.H."/>
            <person name="Lee J.H."/>
            <person name="Hur H.G."/>
        </authorList>
    </citation>
    <scope>NUCLEOTIDE SEQUENCE [LARGE SCALE GENOMIC DNA]</scope>
    <source>
        <strain evidence="2 3">DSM 6575</strain>
    </source>
</reference>
<accession>A0A059KIY8</accession>
<dbReference type="EMBL" id="AZRA01000097">
    <property type="protein sequence ID" value="KDB51189.1"/>
    <property type="molecule type" value="Genomic_DNA"/>
</dbReference>
<gene>
    <name evidence="2" type="ORF">X805_31990</name>
</gene>